<evidence type="ECO:0000313" key="5">
    <source>
        <dbReference type="EMBL" id="MCX5615376.1"/>
    </source>
</evidence>
<evidence type="ECO:0000256" key="2">
    <source>
        <dbReference type="ARBA" id="ARBA00023125"/>
    </source>
</evidence>
<evidence type="ECO:0000313" key="6">
    <source>
        <dbReference type="Proteomes" id="UP001165633"/>
    </source>
</evidence>
<keyword evidence="2" id="KW-0238">DNA-binding</keyword>
<dbReference type="InterPro" id="IPR039418">
    <property type="entry name" value="LexA-like"/>
</dbReference>
<dbReference type="Proteomes" id="UP001165633">
    <property type="component" value="Unassembled WGS sequence"/>
</dbReference>
<sequence>MTDLSTRIRQKAWIDHIAQLSGHSYSRIAKECKLAQTTVSRFMDDAQSSNALSARTEEKIKARYASLLAGNENKPSTTDMAHPKQSHLDGTYGMVQIPEFDVQAEAGAGLEVPDLQDASKIWTIPRSALAGVRATSLNNLAIVTVAGESMVPDYLPGEKVLVDVGDRTVSHDGAYIIHNRYGLVVKMVQIIPGSSPEQDVLRIISKNPDYAPYDQPVMDVMIQGRVVGKWVWK</sequence>
<dbReference type="RefSeq" id="WP_266126401.1">
    <property type="nucleotide sequence ID" value="NZ_JANIDV010000001.1"/>
</dbReference>
<organism evidence="5 6">
    <name type="scientific">Bombella dulcis</name>
    <dbReference type="NCBI Taxonomy" id="2967339"/>
    <lineage>
        <taxon>Bacteria</taxon>
        <taxon>Pseudomonadati</taxon>
        <taxon>Pseudomonadota</taxon>
        <taxon>Alphaproteobacteria</taxon>
        <taxon>Acetobacterales</taxon>
        <taxon>Acetobacteraceae</taxon>
        <taxon>Bombella</taxon>
    </lineage>
</organism>
<dbReference type="CDD" id="cd06529">
    <property type="entry name" value="S24_LexA-like"/>
    <property type="match status" value="1"/>
</dbReference>
<keyword evidence="3" id="KW-0804">Transcription</keyword>
<reference evidence="5" key="1">
    <citation type="submission" date="2022-07" db="EMBL/GenBank/DDBJ databases">
        <title>Bombella genomes.</title>
        <authorList>
            <person name="Harer L."/>
            <person name="Styblova S."/>
            <person name="Ehrmann M."/>
        </authorList>
    </citation>
    <scope>NUCLEOTIDE SEQUENCE</scope>
    <source>
        <strain evidence="5">TMW 2.2559</strain>
    </source>
</reference>
<dbReference type="PANTHER" id="PTHR40661:SF3">
    <property type="entry name" value="FELS-1 PROPHAGE TRANSCRIPTIONAL REGULATOR"/>
    <property type="match status" value="1"/>
</dbReference>
<evidence type="ECO:0000256" key="1">
    <source>
        <dbReference type="ARBA" id="ARBA00023015"/>
    </source>
</evidence>
<keyword evidence="6" id="KW-1185">Reference proteome</keyword>
<proteinExistence type="predicted"/>
<name>A0ABT3W911_9PROT</name>
<gene>
    <name evidence="5" type="ORF">NQF87_00050</name>
</gene>
<comment type="caution">
    <text evidence="5">The sequence shown here is derived from an EMBL/GenBank/DDBJ whole genome shotgun (WGS) entry which is preliminary data.</text>
</comment>
<dbReference type="InterPro" id="IPR015927">
    <property type="entry name" value="Peptidase_S24_S26A/B/C"/>
</dbReference>
<feature type="domain" description="Peptidase S24/S26A/S26B/S26C" evidence="4">
    <location>
        <begin position="108"/>
        <end position="227"/>
    </location>
</feature>
<dbReference type="EMBL" id="JANIDV010000001">
    <property type="protein sequence ID" value="MCX5615376.1"/>
    <property type="molecule type" value="Genomic_DNA"/>
</dbReference>
<protein>
    <recommendedName>
        <fullName evidence="4">Peptidase S24/S26A/S26B/S26C domain-containing protein</fullName>
    </recommendedName>
</protein>
<dbReference type="InterPro" id="IPR036286">
    <property type="entry name" value="LexA/Signal_pep-like_sf"/>
</dbReference>
<evidence type="ECO:0000259" key="4">
    <source>
        <dbReference type="Pfam" id="PF00717"/>
    </source>
</evidence>
<dbReference type="PANTHER" id="PTHR40661">
    <property type="match status" value="1"/>
</dbReference>
<keyword evidence="1" id="KW-0805">Transcription regulation</keyword>
<accession>A0ABT3W911</accession>
<dbReference type="Pfam" id="PF00717">
    <property type="entry name" value="Peptidase_S24"/>
    <property type="match status" value="1"/>
</dbReference>
<dbReference type="Gene3D" id="2.10.109.10">
    <property type="entry name" value="Umud Fragment, subunit A"/>
    <property type="match status" value="1"/>
</dbReference>
<evidence type="ECO:0000256" key="3">
    <source>
        <dbReference type="ARBA" id="ARBA00023163"/>
    </source>
</evidence>
<dbReference type="SUPFAM" id="SSF51306">
    <property type="entry name" value="LexA/Signal peptidase"/>
    <property type="match status" value="1"/>
</dbReference>